<evidence type="ECO:0000256" key="8">
    <source>
        <dbReference type="ARBA" id="ARBA00049244"/>
    </source>
</evidence>
<dbReference type="SUPFAM" id="SSF52540">
    <property type="entry name" value="P-loop containing nucleoside triphosphate hydrolases"/>
    <property type="match status" value="1"/>
</dbReference>
<feature type="domain" description="DNA polymerase III subunit delta C-terminal" evidence="10">
    <location>
        <begin position="215"/>
        <end position="328"/>
    </location>
</feature>
<reference evidence="11" key="1">
    <citation type="journal article" date="2015" name="Nature">
        <title>Complex archaea that bridge the gap between prokaryotes and eukaryotes.</title>
        <authorList>
            <person name="Spang A."/>
            <person name="Saw J.H."/>
            <person name="Jorgensen S.L."/>
            <person name="Zaremba-Niedzwiedzka K."/>
            <person name="Martijn J."/>
            <person name="Lind A.E."/>
            <person name="van Eijk R."/>
            <person name="Schleper C."/>
            <person name="Guy L."/>
            <person name="Ettema T.J."/>
        </authorList>
    </citation>
    <scope>NUCLEOTIDE SEQUENCE</scope>
</reference>
<dbReference type="PANTHER" id="PTHR34388">
    <property type="entry name" value="DNA POLYMERASE III SUBUNIT DELTA"/>
    <property type="match status" value="1"/>
</dbReference>
<dbReference type="EMBL" id="LAZR01000019">
    <property type="protein sequence ID" value="KKO05495.1"/>
    <property type="molecule type" value="Genomic_DNA"/>
</dbReference>
<evidence type="ECO:0000256" key="4">
    <source>
        <dbReference type="ARBA" id="ARBA00022695"/>
    </source>
</evidence>
<dbReference type="InterPro" id="IPR032780">
    <property type="entry name" value="DNA_pol3_delt_C"/>
</dbReference>
<comment type="catalytic activity">
    <reaction evidence="8">
        <text>DNA(n) + a 2'-deoxyribonucleoside 5'-triphosphate = DNA(n+1) + diphosphate</text>
        <dbReference type="Rhea" id="RHEA:22508"/>
        <dbReference type="Rhea" id="RHEA-COMP:17339"/>
        <dbReference type="Rhea" id="RHEA-COMP:17340"/>
        <dbReference type="ChEBI" id="CHEBI:33019"/>
        <dbReference type="ChEBI" id="CHEBI:61560"/>
        <dbReference type="ChEBI" id="CHEBI:173112"/>
        <dbReference type="EC" id="2.7.7.7"/>
    </reaction>
</comment>
<dbReference type="Gene3D" id="1.20.272.10">
    <property type="match status" value="1"/>
</dbReference>
<dbReference type="GO" id="GO:0009360">
    <property type="term" value="C:DNA polymerase III complex"/>
    <property type="evidence" value="ECO:0007669"/>
    <property type="project" value="InterPro"/>
</dbReference>
<keyword evidence="4" id="KW-0548">Nucleotidyltransferase</keyword>
<dbReference type="PANTHER" id="PTHR34388:SF1">
    <property type="entry name" value="DNA POLYMERASE III SUBUNIT DELTA"/>
    <property type="match status" value="1"/>
</dbReference>
<name>A0A0F9VN69_9ZZZZ</name>
<dbReference type="InterPro" id="IPR005790">
    <property type="entry name" value="DNA_polIII_delta"/>
</dbReference>
<comment type="caution">
    <text evidence="11">The sequence shown here is derived from an EMBL/GenBank/DDBJ whole genome shotgun (WGS) entry which is preliminary data.</text>
</comment>
<evidence type="ECO:0000256" key="2">
    <source>
        <dbReference type="ARBA" id="ARBA00017703"/>
    </source>
</evidence>
<dbReference type="GO" id="GO:0003887">
    <property type="term" value="F:DNA-directed DNA polymerase activity"/>
    <property type="evidence" value="ECO:0007669"/>
    <property type="project" value="UniProtKB-KW"/>
</dbReference>
<evidence type="ECO:0000256" key="7">
    <source>
        <dbReference type="ARBA" id="ARBA00034754"/>
    </source>
</evidence>
<feature type="domain" description="DNA polymerase III delta N-terminal" evidence="9">
    <location>
        <begin position="22"/>
        <end position="137"/>
    </location>
</feature>
<dbReference type="Gene3D" id="3.40.50.300">
    <property type="entry name" value="P-loop containing nucleotide triphosphate hydrolases"/>
    <property type="match status" value="1"/>
</dbReference>
<sequence>MKIYLDQLSAQLGKSLPAMVWLSGDEPLQMREASDLVRQKCREQGFSERELHDVDNSFDWRELVNANNSMSLFSDKKLIELRLKSSKLDDTARKTLQSCLDDPSPDNMLLLISPRIEAASSKTQWFRKLEAASLVVQIYPIDANRLPRWIQQRMQHHGLRADADAVQLLADRIEGNLLAADQEIVKLSLLFGKDAHITSERIARSVADNARYNVFGLVDACLAGNAQRAVKTVRRMRDEGSEALMITAMLAKELRQLTDMGSRLQRGEAQAAVFQSHQVWKNKQALTEKALRRLKPAATLQLLDQARDVDLAVKGMHQVPPWIALEQLVTRFATT</sequence>
<dbReference type="InterPro" id="IPR010372">
    <property type="entry name" value="DNA_pol3_delta_N"/>
</dbReference>
<evidence type="ECO:0000256" key="5">
    <source>
        <dbReference type="ARBA" id="ARBA00022705"/>
    </source>
</evidence>
<dbReference type="Pfam" id="PF06144">
    <property type="entry name" value="DNA_pol3_delta"/>
    <property type="match status" value="1"/>
</dbReference>
<dbReference type="InterPro" id="IPR027417">
    <property type="entry name" value="P-loop_NTPase"/>
</dbReference>
<keyword evidence="5" id="KW-0235">DNA replication</keyword>
<evidence type="ECO:0000256" key="6">
    <source>
        <dbReference type="ARBA" id="ARBA00022932"/>
    </source>
</evidence>
<keyword evidence="3" id="KW-0808">Transferase</keyword>
<protein>
    <recommendedName>
        <fullName evidence="2">DNA polymerase III subunit delta</fullName>
        <ecNumber evidence="1">2.7.7.7</ecNumber>
    </recommendedName>
</protein>
<dbReference type="CDD" id="cd18138">
    <property type="entry name" value="HLD_clamp_pol_III_delta"/>
    <property type="match status" value="1"/>
</dbReference>
<accession>A0A0F9VN69</accession>
<evidence type="ECO:0000256" key="3">
    <source>
        <dbReference type="ARBA" id="ARBA00022679"/>
    </source>
</evidence>
<evidence type="ECO:0000259" key="10">
    <source>
        <dbReference type="Pfam" id="PF14840"/>
    </source>
</evidence>
<keyword evidence="6" id="KW-0239">DNA-directed DNA polymerase</keyword>
<proteinExistence type="inferred from homology"/>
<evidence type="ECO:0000256" key="1">
    <source>
        <dbReference type="ARBA" id="ARBA00012417"/>
    </source>
</evidence>
<dbReference type="NCBIfam" id="TIGR01128">
    <property type="entry name" value="holA"/>
    <property type="match status" value="1"/>
</dbReference>
<comment type="similarity">
    <text evidence="7">Belongs to the DNA polymerase HolA subunit family.</text>
</comment>
<evidence type="ECO:0000313" key="11">
    <source>
        <dbReference type="EMBL" id="KKO05495.1"/>
    </source>
</evidence>
<dbReference type="GO" id="GO:0003677">
    <property type="term" value="F:DNA binding"/>
    <property type="evidence" value="ECO:0007669"/>
    <property type="project" value="InterPro"/>
</dbReference>
<dbReference type="InterPro" id="IPR008921">
    <property type="entry name" value="DNA_pol3_clamp-load_cplx_C"/>
</dbReference>
<gene>
    <name evidence="11" type="ORF">LCGC14_0077670</name>
</gene>
<dbReference type="GO" id="GO:0006261">
    <property type="term" value="P:DNA-templated DNA replication"/>
    <property type="evidence" value="ECO:0007669"/>
    <property type="project" value="TreeGrafter"/>
</dbReference>
<dbReference type="Gene3D" id="1.10.8.60">
    <property type="match status" value="1"/>
</dbReference>
<dbReference type="EC" id="2.7.7.7" evidence="1"/>
<organism evidence="11">
    <name type="scientific">marine sediment metagenome</name>
    <dbReference type="NCBI Taxonomy" id="412755"/>
    <lineage>
        <taxon>unclassified sequences</taxon>
        <taxon>metagenomes</taxon>
        <taxon>ecological metagenomes</taxon>
    </lineage>
</organism>
<dbReference type="AlphaFoldDB" id="A0A0F9VN69"/>
<dbReference type="SUPFAM" id="SSF48019">
    <property type="entry name" value="post-AAA+ oligomerization domain-like"/>
    <property type="match status" value="1"/>
</dbReference>
<dbReference type="Pfam" id="PF14840">
    <property type="entry name" value="DNA_pol3_delt_C"/>
    <property type="match status" value="1"/>
</dbReference>
<evidence type="ECO:0000259" key="9">
    <source>
        <dbReference type="Pfam" id="PF06144"/>
    </source>
</evidence>